<dbReference type="Pfam" id="PF00226">
    <property type="entry name" value="DnaJ"/>
    <property type="match status" value="1"/>
</dbReference>
<protein>
    <submittedName>
        <fullName evidence="2">DnaJ like chaperone protein</fullName>
    </submittedName>
</protein>
<dbReference type="InterPro" id="IPR036869">
    <property type="entry name" value="J_dom_sf"/>
</dbReference>
<comment type="caution">
    <text evidence="2">The sequence shown here is derived from an EMBL/GenBank/DDBJ whole genome shotgun (WGS) entry which is preliminary data.</text>
</comment>
<dbReference type="CDD" id="cd06257">
    <property type="entry name" value="DnaJ"/>
    <property type="match status" value="1"/>
</dbReference>
<dbReference type="InterPro" id="IPR001623">
    <property type="entry name" value="DnaJ_domain"/>
</dbReference>
<dbReference type="Proteomes" id="UP000294664">
    <property type="component" value="Unassembled WGS sequence"/>
</dbReference>
<sequence length="235" mass="24978">MAYVGLIGGAGVGLALGGPLGGLVGALAGHALDRLLAPAPREAAFSIGLIALSAKMAKADGVVVPLEVAAFREVFDIPPEELAGVARVFDLAKQDTAGFESYARQIGSLFADEPETREDLLDALFHVAKADHALHARELVFLQEVARLLGFEGAAYERIEARHVRRPGDPYAVLDLPPDASDADVKARWRTLVREHHPDRIVARGLPPAAVKLATDRVAAVNAAYGQIEKMRGLT</sequence>
<dbReference type="EMBL" id="SMAI01000002">
    <property type="protein sequence ID" value="TCT06643.1"/>
    <property type="molecule type" value="Genomic_DNA"/>
</dbReference>
<keyword evidence="3" id="KW-1185">Reference proteome</keyword>
<evidence type="ECO:0000313" key="2">
    <source>
        <dbReference type="EMBL" id="TCT06643.1"/>
    </source>
</evidence>
<dbReference type="Gene3D" id="1.10.287.110">
    <property type="entry name" value="DnaJ domain"/>
    <property type="match status" value="1"/>
</dbReference>
<dbReference type="SMART" id="SM00271">
    <property type="entry name" value="DnaJ"/>
    <property type="match status" value="1"/>
</dbReference>
<accession>A0A4R3M1P4</accession>
<dbReference type="SUPFAM" id="SSF158682">
    <property type="entry name" value="TerB-like"/>
    <property type="match status" value="1"/>
</dbReference>
<evidence type="ECO:0000313" key="3">
    <source>
        <dbReference type="Proteomes" id="UP000294664"/>
    </source>
</evidence>
<proteinExistence type="predicted"/>
<dbReference type="RefSeq" id="WP_132030129.1">
    <property type="nucleotide sequence ID" value="NZ_SMAI01000002.1"/>
</dbReference>
<evidence type="ECO:0000259" key="1">
    <source>
        <dbReference type="PROSITE" id="PS50076"/>
    </source>
</evidence>
<dbReference type="AlphaFoldDB" id="A0A4R3M1P4"/>
<gene>
    <name evidence="2" type="ORF">EDC64_102122</name>
</gene>
<dbReference type="CDD" id="cd07316">
    <property type="entry name" value="terB_like_DjlA"/>
    <property type="match status" value="1"/>
</dbReference>
<dbReference type="SUPFAM" id="SSF46565">
    <property type="entry name" value="Chaperone J-domain"/>
    <property type="match status" value="1"/>
</dbReference>
<dbReference type="InterPro" id="IPR007791">
    <property type="entry name" value="DjlA_N"/>
</dbReference>
<organism evidence="2 3">
    <name type="scientific">Aquabacter spiritensis</name>
    <dbReference type="NCBI Taxonomy" id="933073"/>
    <lineage>
        <taxon>Bacteria</taxon>
        <taxon>Pseudomonadati</taxon>
        <taxon>Pseudomonadota</taxon>
        <taxon>Alphaproteobacteria</taxon>
        <taxon>Hyphomicrobiales</taxon>
        <taxon>Xanthobacteraceae</taxon>
        <taxon>Aquabacter</taxon>
    </lineage>
</organism>
<dbReference type="InterPro" id="IPR029024">
    <property type="entry name" value="TerB-like"/>
</dbReference>
<dbReference type="Gene3D" id="1.10.3680.10">
    <property type="entry name" value="TerB-like"/>
    <property type="match status" value="1"/>
</dbReference>
<feature type="domain" description="J" evidence="1">
    <location>
        <begin position="169"/>
        <end position="233"/>
    </location>
</feature>
<dbReference type="PROSITE" id="PS50076">
    <property type="entry name" value="DNAJ_2"/>
    <property type="match status" value="1"/>
</dbReference>
<dbReference type="Pfam" id="PF05099">
    <property type="entry name" value="TerB"/>
    <property type="match status" value="1"/>
</dbReference>
<dbReference type="OrthoDB" id="9782583at2"/>
<name>A0A4R3M1P4_9HYPH</name>
<reference evidence="2 3" key="1">
    <citation type="submission" date="2019-03" db="EMBL/GenBank/DDBJ databases">
        <title>Genomic Encyclopedia of Type Strains, Phase IV (KMG-IV): sequencing the most valuable type-strain genomes for metagenomic binning, comparative biology and taxonomic classification.</title>
        <authorList>
            <person name="Goeker M."/>
        </authorList>
    </citation>
    <scope>NUCLEOTIDE SEQUENCE [LARGE SCALE GENOMIC DNA]</scope>
    <source>
        <strain evidence="2 3">DSM 9035</strain>
    </source>
</reference>